<feature type="region of interest" description="Disordered" evidence="5">
    <location>
        <begin position="34"/>
        <end position="57"/>
    </location>
</feature>
<proteinExistence type="inferred from homology"/>
<sequence>MDRSMARRRRGTSFTASWQLGLAVVVAAIMASSAQPQQQQQQPPQPPGQPANAPSCPPVQASLSPCVSYFIGNSSTPSDACCEQMRAMFQSQAPCLCAAVASAPSPLAPVLGGVQSLLPTACNLPPNACAGKPFVRAVPILTCGLNSRTHGVIAVAGVVFADATGSTSGSAPAGGSSATPSTGATAAAPAMEPAGMDPAMTAGGGSKSVPGMPYSAAAGVHGGGASAAVAVLISSMLAYACMI</sequence>
<dbReference type="CDD" id="cd00010">
    <property type="entry name" value="AAI_LTSS"/>
    <property type="match status" value="1"/>
</dbReference>
<dbReference type="Gramene" id="Os03t0664400-01">
    <property type="protein sequence ID" value="Os03t0664400-01"/>
    <property type="gene ID" value="Os03g0664400"/>
</dbReference>
<evidence type="ECO:0000259" key="7">
    <source>
        <dbReference type="SMART" id="SM00499"/>
    </source>
</evidence>
<evidence type="ECO:0000256" key="2">
    <source>
        <dbReference type="ARBA" id="ARBA00022729"/>
    </source>
</evidence>
<evidence type="ECO:0000313" key="8">
    <source>
        <dbReference type="EMBL" id="AAS07334.1"/>
    </source>
</evidence>
<dbReference type="Proteomes" id="UP000000763">
    <property type="component" value="Chromosome 3"/>
</dbReference>
<dbReference type="Gene3D" id="1.10.110.10">
    <property type="entry name" value="Plant lipid-transfer and hydrophobic proteins"/>
    <property type="match status" value="1"/>
</dbReference>
<dbReference type="InterPro" id="IPR016140">
    <property type="entry name" value="Bifunc_inhib/LTP/seed_store"/>
</dbReference>
<comment type="similarity">
    <text evidence="1">Belongs to the plant LTP family.</text>
</comment>
<feature type="compositionally biased region" description="Low complexity" evidence="5">
    <location>
        <begin position="169"/>
        <end position="199"/>
    </location>
</feature>
<reference evidence="9" key="2">
    <citation type="journal article" date="2008" name="Nucleic Acids Res.">
        <title>The rice annotation project database (RAP-DB): 2008 update.</title>
        <authorList>
            <consortium name="The rice annotation project (RAP)"/>
        </authorList>
    </citation>
    <scope>GENOME REANNOTATION</scope>
    <source>
        <strain evidence="9">cv. Nipponbare</strain>
    </source>
</reference>
<dbReference type="InterPro" id="IPR036312">
    <property type="entry name" value="Bifun_inhib/LTP/seed_sf"/>
</dbReference>
<protein>
    <submittedName>
        <fullName evidence="8">Expressed protein (With alternative splicing)</fullName>
    </submittedName>
</protein>
<evidence type="ECO:0000256" key="1">
    <source>
        <dbReference type="ARBA" id="ARBA00009748"/>
    </source>
</evidence>
<organism evidence="8 9">
    <name type="scientific">Oryza sativa subsp. japonica</name>
    <name type="common">Rice</name>
    <dbReference type="NCBI Taxonomy" id="39947"/>
    <lineage>
        <taxon>Eukaryota</taxon>
        <taxon>Viridiplantae</taxon>
        <taxon>Streptophyta</taxon>
        <taxon>Embryophyta</taxon>
        <taxon>Tracheophyta</taxon>
        <taxon>Spermatophyta</taxon>
        <taxon>Magnoliopsida</taxon>
        <taxon>Liliopsida</taxon>
        <taxon>Poales</taxon>
        <taxon>Poaceae</taxon>
        <taxon>BOP clade</taxon>
        <taxon>Oryzoideae</taxon>
        <taxon>Oryzeae</taxon>
        <taxon>Oryzinae</taxon>
        <taxon>Oryza</taxon>
        <taxon>Oryza sativa</taxon>
    </lineage>
</organism>
<keyword evidence="2 6" id="KW-0732">Signal</keyword>
<feature type="signal peptide" evidence="6">
    <location>
        <begin position="1"/>
        <end position="34"/>
    </location>
</feature>
<dbReference type="Pfam" id="PF14368">
    <property type="entry name" value="LTP_2"/>
    <property type="match status" value="1"/>
</dbReference>
<name>A0A0P0W1K3_ORYSJ</name>
<evidence type="ECO:0000256" key="3">
    <source>
        <dbReference type="ARBA" id="ARBA00023157"/>
    </source>
</evidence>
<keyword evidence="4" id="KW-0325">Glycoprotein</keyword>
<dbReference type="OMA" id="DACCEQM"/>
<evidence type="ECO:0000256" key="5">
    <source>
        <dbReference type="SAM" id="MobiDB-lite"/>
    </source>
</evidence>
<feature type="region of interest" description="Disordered" evidence="5">
    <location>
        <begin position="169"/>
        <end position="202"/>
    </location>
</feature>
<keyword evidence="3" id="KW-1015">Disulfide bond</keyword>
<evidence type="ECO:0000256" key="6">
    <source>
        <dbReference type="SAM" id="SignalP"/>
    </source>
</evidence>
<dbReference type="EMBL" id="AC137991">
    <property type="protein sequence ID" value="AAS07334.1"/>
    <property type="molecule type" value="Genomic_DNA"/>
</dbReference>
<dbReference type="PANTHER" id="PTHR33044">
    <property type="entry name" value="BIFUNCTIONAL INHIBITOR/LIPID-TRANSFER PROTEIN/SEED STORAGE 2S ALBUMIN SUPERFAMILY PROTEIN-RELATED"/>
    <property type="match status" value="1"/>
</dbReference>
<reference evidence="9" key="1">
    <citation type="journal article" date="2005" name="Nature">
        <title>The map-based sequence of the rice genome.</title>
        <authorList>
            <consortium name="International rice genome sequencing project (IRGSP)"/>
            <person name="Matsumoto T."/>
            <person name="Wu J."/>
            <person name="Kanamori H."/>
            <person name="Katayose Y."/>
            <person name="Fujisawa M."/>
            <person name="Namiki N."/>
            <person name="Mizuno H."/>
            <person name="Yamamoto K."/>
            <person name="Antonio B.A."/>
            <person name="Baba T."/>
            <person name="Sakata K."/>
            <person name="Nagamura Y."/>
            <person name="Aoki H."/>
            <person name="Arikawa K."/>
            <person name="Arita K."/>
            <person name="Bito T."/>
            <person name="Chiden Y."/>
            <person name="Fujitsuka N."/>
            <person name="Fukunaka R."/>
            <person name="Hamada M."/>
            <person name="Harada C."/>
            <person name="Hayashi A."/>
            <person name="Hijishita S."/>
            <person name="Honda M."/>
            <person name="Hosokawa S."/>
            <person name="Ichikawa Y."/>
            <person name="Idonuma A."/>
            <person name="Iijima M."/>
            <person name="Ikeda M."/>
            <person name="Ikeno M."/>
            <person name="Ito K."/>
            <person name="Ito S."/>
            <person name="Ito T."/>
            <person name="Ito Y."/>
            <person name="Ito Y."/>
            <person name="Iwabuchi A."/>
            <person name="Kamiya K."/>
            <person name="Karasawa W."/>
            <person name="Kurita K."/>
            <person name="Katagiri S."/>
            <person name="Kikuta A."/>
            <person name="Kobayashi H."/>
            <person name="Kobayashi N."/>
            <person name="Machita K."/>
            <person name="Maehara T."/>
            <person name="Masukawa M."/>
            <person name="Mizubayashi T."/>
            <person name="Mukai Y."/>
            <person name="Nagasaki H."/>
            <person name="Nagata Y."/>
            <person name="Naito S."/>
            <person name="Nakashima M."/>
            <person name="Nakama Y."/>
            <person name="Nakamichi Y."/>
            <person name="Nakamura M."/>
            <person name="Meguro A."/>
            <person name="Negishi M."/>
            <person name="Ohta I."/>
            <person name="Ohta T."/>
            <person name="Okamoto M."/>
            <person name="Ono N."/>
            <person name="Saji S."/>
            <person name="Sakaguchi M."/>
            <person name="Sakai K."/>
            <person name="Shibata M."/>
            <person name="Shimokawa T."/>
            <person name="Song J."/>
            <person name="Takazaki Y."/>
            <person name="Terasawa K."/>
            <person name="Tsugane M."/>
            <person name="Tsuji K."/>
            <person name="Ueda S."/>
            <person name="Waki K."/>
            <person name="Yamagata H."/>
            <person name="Yamamoto M."/>
            <person name="Yamamoto S."/>
            <person name="Yamane H."/>
            <person name="Yoshiki S."/>
            <person name="Yoshihara R."/>
            <person name="Yukawa K."/>
            <person name="Zhong H."/>
            <person name="Yano M."/>
            <person name="Yuan Q."/>
            <person name="Ouyang S."/>
            <person name="Liu J."/>
            <person name="Jones K.M."/>
            <person name="Gansberger K."/>
            <person name="Moffat K."/>
            <person name="Hill J."/>
            <person name="Bera J."/>
            <person name="Fadrosh D."/>
            <person name="Jin S."/>
            <person name="Johri S."/>
            <person name="Kim M."/>
            <person name="Overton L."/>
            <person name="Reardon M."/>
            <person name="Tsitrin T."/>
            <person name="Vuong H."/>
            <person name="Weaver B."/>
            <person name="Ciecko A."/>
            <person name="Tallon L."/>
            <person name="Jackson J."/>
            <person name="Pai G."/>
            <person name="Aken S.V."/>
            <person name="Utterback T."/>
            <person name="Reidmuller S."/>
            <person name="Feldblyum T."/>
            <person name="Hsiao J."/>
            <person name="Zismann V."/>
            <person name="Iobst S."/>
            <person name="de Vazeille A.R."/>
            <person name="Buell C.R."/>
            <person name="Ying K."/>
            <person name="Li Y."/>
            <person name="Lu T."/>
            <person name="Huang Y."/>
            <person name="Zhao Q."/>
            <person name="Feng Q."/>
            <person name="Zhang L."/>
            <person name="Zhu J."/>
            <person name="Weng Q."/>
            <person name="Mu J."/>
            <person name="Lu Y."/>
            <person name="Fan D."/>
            <person name="Liu Y."/>
            <person name="Guan J."/>
            <person name="Zhang Y."/>
            <person name="Yu S."/>
            <person name="Liu X."/>
            <person name="Zhang Y."/>
            <person name="Hong G."/>
            <person name="Han B."/>
            <person name="Choisne N."/>
            <person name="Demange N."/>
            <person name="Orjeda G."/>
            <person name="Samain S."/>
            <person name="Cattolico L."/>
            <person name="Pelletier E."/>
            <person name="Couloux A."/>
            <person name="Segurens B."/>
            <person name="Wincker P."/>
            <person name="D'Hont A."/>
            <person name="Scarpelli C."/>
            <person name="Weissenbach J."/>
            <person name="Salanoubat M."/>
            <person name="Quetier F."/>
            <person name="Yu Y."/>
            <person name="Kim H.R."/>
            <person name="Rambo T."/>
            <person name="Currie J."/>
            <person name="Collura K."/>
            <person name="Luo M."/>
            <person name="Yang T."/>
            <person name="Ammiraju J.S.S."/>
            <person name="Engler F."/>
            <person name="Soderlund C."/>
            <person name="Wing R.A."/>
            <person name="Palmer L.E."/>
            <person name="de la Bastide M."/>
            <person name="Spiegel L."/>
            <person name="Nascimento L."/>
            <person name="Zutavern T."/>
            <person name="O'Shaughnessy A."/>
            <person name="Dike S."/>
            <person name="Dedhia N."/>
            <person name="Preston R."/>
            <person name="Balija V."/>
            <person name="McCombie W.R."/>
            <person name="Chow T."/>
            <person name="Chen H."/>
            <person name="Chung M."/>
            <person name="Chen C."/>
            <person name="Shaw J."/>
            <person name="Wu H."/>
            <person name="Hsiao K."/>
            <person name="Chao Y."/>
            <person name="Chu M."/>
            <person name="Cheng C."/>
            <person name="Hour A."/>
            <person name="Lee P."/>
            <person name="Lin S."/>
            <person name="Lin Y."/>
            <person name="Liou J."/>
            <person name="Liu S."/>
            <person name="Hsing Y."/>
            <person name="Raghuvanshi S."/>
            <person name="Mohanty A."/>
            <person name="Bharti A.K."/>
            <person name="Gaur A."/>
            <person name="Gupta V."/>
            <person name="Kumar D."/>
            <person name="Ravi V."/>
            <person name="Vij S."/>
            <person name="Kapur A."/>
            <person name="Khurana P."/>
            <person name="Khurana P."/>
            <person name="Khurana J.P."/>
            <person name="Tyagi A.K."/>
            <person name="Gaikwad K."/>
            <person name="Singh A."/>
            <person name="Dalal V."/>
            <person name="Srivastava S."/>
            <person name="Dixit A."/>
            <person name="Pal A.K."/>
            <person name="Ghazi I.A."/>
            <person name="Yadav M."/>
            <person name="Pandit A."/>
            <person name="Bhargava A."/>
            <person name="Sureshbabu K."/>
            <person name="Batra K."/>
            <person name="Sharma T.R."/>
            <person name="Mohapatra T."/>
            <person name="Singh N.K."/>
            <person name="Messing J."/>
            <person name="Nelson A.B."/>
            <person name="Fuks G."/>
            <person name="Kavchok S."/>
            <person name="Keizer G."/>
            <person name="Linton E."/>
            <person name="Llaca V."/>
            <person name="Song R."/>
            <person name="Tanyolac B."/>
            <person name="Young S."/>
            <person name="Ho-Il K."/>
            <person name="Hahn J.H."/>
            <person name="Sangsakoo G."/>
            <person name="Vanavichit A."/>
            <person name="de Mattos Luiz.A.T."/>
            <person name="Zimmer P.D."/>
            <person name="Malone G."/>
            <person name="Dellagostin O."/>
            <person name="de Oliveira A.C."/>
            <person name="Bevan M."/>
            <person name="Bancroft I."/>
            <person name="Minx P."/>
            <person name="Cordum H."/>
            <person name="Wilson R."/>
            <person name="Cheng Z."/>
            <person name="Jin W."/>
            <person name="Jiang J."/>
            <person name="Leong S.A."/>
            <person name="Iwama H."/>
            <person name="Gojobori T."/>
            <person name="Itoh T."/>
            <person name="Niimura Y."/>
            <person name="Fujii Y."/>
            <person name="Habara T."/>
            <person name="Sakai H."/>
            <person name="Sato Y."/>
            <person name="Wilson G."/>
            <person name="Kumar K."/>
            <person name="McCouch S."/>
            <person name="Juretic N."/>
            <person name="Hoen D."/>
            <person name="Wright S."/>
            <person name="Bruskiewich R."/>
            <person name="Bureau T."/>
            <person name="Miyao A."/>
            <person name="Hirochika H."/>
            <person name="Nishikawa T."/>
            <person name="Kadowaki K."/>
            <person name="Sugiura M."/>
            <person name="Burr B."/>
            <person name="Sasaki T."/>
        </authorList>
    </citation>
    <scope>NUCLEOTIDE SEQUENCE [LARGE SCALE GENOMIC DNA]</scope>
    <source>
        <strain evidence="9">cv. Nipponbare</strain>
    </source>
</reference>
<accession>A0A0P0W1K3</accession>
<feature type="chain" id="PRO_5024428228" evidence="6">
    <location>
        <begin position="35"/>
        <end position="243"/>
    </location>
</feature>
<dbReference type="InterPro" id="IPR043325">
    <property type="entry name" value="LTSS"/>
</dbReference>
<feature type="domain" description="Bifunctional inhibitor/plant lipid transfer protein/seed storage helical" evidence="7">
    <location>
        <begin position="56"/>
        <end position="129"/>
    </location>
</feature>
<dbReference type="AlphaFoldDB" id="A0A0P0W1K3"/>
<evidence type="ECO:0000313" key="9">
    <source>
        <dbReference type="Proteomes" id="UP000000763"/>
    </source>
</evidence>
<gene>
    <name evidence="8" type="ORF">OSJNBa0034D21.7</name>
</gene>
<dbReference type="SUPFAM" id="SSF47699">
    <property type="entry name" value="Bifunctional inhibitor/lipid-transfer protein/seed storage 2S albumin"/>
    <property type="match status" value="1"/>
</dbReference>
<dbReference type="SMART" id="SM00499">
    <property type="entry name" value="AAI"/>
    <property type="match status" value="1"/>
</dbReference>
<evidence type="ECO:0000256" key="4">
    <source>
        <dbReference type="ARBA" id="ARBA00023180"/>
    </source>
</evidence>